<evidence type="ECO:0000256" key="8">
    <source>
        <dbReference type="ARBA" id="ARBA00023004"/>
    </source>
</evidence>
<dbReference type="EMBL" id="DXFH01000006">
    <property type="protein sequence ID" value="HIX35245.1"/>
    <property type="molecule type" value="Genomic_DNA"/>
</dbReference>
<dbReference type="InterPro" id="IPR029009">
    <property type="entry name" value="ASB_dom_sf"/>
</dbReference>
<comment type="catalytic activity">
    <reaction evidence="12">
        <text>L-serine = pyruvate + NH4(+)</text>
        <dbReference type="Rhea" id="RHEA:19169"/>
        <dbReference type="ChEBI" id="CHEBI:15361"/>
        <dbReference type="ChEBI" id="CHEBI:28938"/>
        <dbReference type="ChEBI" id="CHEBI:33384"/>
        <dbReference type="EC" id="4.3.1.17"/>
    </reaction>
</comment>
<evidence type="ECO:0000256" key="5">
    <source>
        <dbReference type="ARBA" id="ARBA00022432"/>
    </source>
</evidence>
<dbReference type="GO" id="GO:0046872">
    <property type="term" value="F:metal ion binding"/>
    <property type="evidence" value="ECO:0007669"/>
    <property type="project" value="UniProtKB-KW"/>
</dbReference>
<evidence type="ECO:0000256" key="10">
    <source>
        <dbReference type="ARBA" id="ARBA00023239"/>
    </source>
</evidence>
<dbReference type="Proteomes" id="UP000824231">
    <property type="component" value="Unassembled WGS sequence"/>
</dbReference>
<evidence type="ECO:0000256" key="3">
    <source>
        <dbReference type="ARBA" id="ARBA00008636"/>
    </source>
</evidence>
<dbReference type="InterPro" id="IPR051318">
    <property type="entry name" value="Fe-S_L-Ser"/>
</dbReference>
<protein>
    <recommendedName>
        <fullName evidence="4">L-serine ammonia-lyase</fullName>
        <ecNumber evidence="4">4.3.1.17</ecNumber>
    </recommendedName>
    <alternativeName>
        <fullName evidence="11">L-serine deaminase</fullName>
    </alternativeName>
</protein>
<dbReference type="GO" id="GO:0003941">
    <property type="term" value="F:L-serine ammonia-lyase activity"/>
    <property type="evidence" value="ECO:0007669"/>
    <property type="project" value="UniProtKB-EC"/>
</dbReference>
<evidence type="ECO:0000256" key="6">
    <source>
        <dbReference type="ARBA" id="ARBA00022485"/>
    </source>
</evidence>
<dbReference type="Gene3D" id="3.30.1330.90">
    <property type="entry name" value="D-3-phosphoglycerate dehydrogenase, domain 3"/>
    <property type="match status" value="1"/>
</dbReference>
<keyword evidence="6" id="KW-0004">4Fe-4S</keyword>
<keyword evidence="8" id="KW-0408">Iron</keyword>
<evidence type="ECO:0000256" key="2">
    <source>
        <dbReference type="ARBA" id="ARBA00004742"/>
    </source>
</evidence>
<keyword evidence="9" id="KW-0411">Iron-sulfur</keyword>
<evidence type="ECO:0000256" key="9">
    <source>
        <dbReference type="ARBA" id="ARBA00023014"/>
    </source>
</evidence>
<comment type="cofactor">
    <cofactor evidence="1">
        <name>[4Fe-4S] cluster</name>
        <dbReference type="ChEBI" id="CHEBI:49883"/>
    </cofactor>
</comment>
<reference evidence="14" key="2">
    <citation type="submission" date="2021-04" db="EMBL/GenBank/DDBJ databases">
        <authorList>
            <person name="Gilroy R."/>
        </authorList>
    </citation>
    <scope>NUCLEOTIDE SEQUENCE</scope>
    <source>
        <strain evidence="14">ChiSxjej3B15-572</strain>
    </source>
</reference>
<sequence>MPSIYRSVFDIIGPIMVGPSSSHTAGAVAIGKAARVIFQDMPTKVTVHYYESFAKTHRGHGTDFAIAAGIMGFSPDDKRVPKAPQLAKMAGIDIRYVEEEGPSPIHHPNTAILEMVNGDHQTTVGGCSVGGGAIEIRLIKAQHVELTPTGPLPIVLYLDRDKNLRHVEALKQQLIFGNGLKKEQKKQAQSGDLYEFDMLESLSPEKIAKLEKKYKGIVFLK</sequence>
<dbReference type="InterPro" id="IPR005131">
    <property type="entry name" value="Ser_deHydtase_bsu"/>
</dbReference>
<accession>A0A9D1VH24</accession>
<dbReference type="Pfam" id="PF03315">
    <property type="entry name" value="SDH_beta"/>
    <property type="match status" value="1"/>
</dbReference>
<dbReference type="GO" id="GO:0051539">
    <property type="term" value="F:4 iron, 4 sulfur cluster binding"/>
    <property type="evidence" value="ECO:0007669"/>
    <property type="project" value="UniProtKB-KW"/>
</dbReference>
<evidence type="ECO:0000313" key="14">
    <source>
        <dbReference type="EMBL" id="HIX35245.1"/>
    </source>
</evidence>
<organism evidence="14 15">
    <name type="scientific">Candidatus Limosilactobacillus merdigallinarum</name>
    <dbReference type="NCBI Taxonomy" id="2838652"/>
    <lineage>
        <taxon>Bacteria</taxon>
        <taxon>Bacillati</taxon>
        <taxon>Bacillota</taxon>
        <taxon>Bacilli</taxon>
        <taxon>Lactobacillales</taxon>
        <taxon>Lactobacillaceae</taxon>
        <taxon>Limosilactobacillus</taxon>
    </lineage>
</organism>
<dbReference type="PANTHER" id="PTHR30182:SF12">
    <property type="entry name" value="L-SERINE DEHYDRATASE, BETA CHAIN-RELATED"/>
    <property type="match status" value="1"/>
</dbReference>
<evidence type="ECO:0000256" key="4">
    <source>
        <dbReference type="ARBA" id="ARBA00012093"/>
    </source>
</evidence>
<keyword evidence="5" id="KW-0312">Gluconeogenesis</keyword>
<gene>
    <name evidence="14" type="ORF">H9856_02370</name>
</gene>
<dbReference type="GO" id="GO:0006094">
    <property type="term" value="P:gluconeogenesis"/>
    <property type="evidence" value="ECO:0007669"/>
    <property type="project" value="UniProtKB-KW"/>
</dbReference>
<evidence type="ECO:0000256" key="12">
    <source>
        <dbReference type="ARBA" id="ARBA00049406"/>
    </source>
</evidence>
<dbReference type="PANTHER" id="PTHR30182">
    <property type="entry name" value="L-SERINE DEHYDRATASE"/>
    <property type="match status" value="1"/>
</dbReference>
<dbReference type="SUPFAM" id="SSF143548">
    <property type="entry name" value="Serine metabolism enzymes domain"/>
    <property type="match status" value="1"/>
</dbReference>
<name>A0A9D1VH24_9LACO</name>
<feature type="domain" description="Serine dehydratase beta chain" evidence="13">
    <location>
        <begin position="7"/>
        <end position="87"/>
    </location>
</feature>
<dbReference type="EC" id="4.3.1.17" evidence="4"/>
<dbReference type="AlphaFoldDB" id="A0A9D1VH24"/>
<keyword evidence="10" id="KW-0456">Lyase</keyword>
<evidence type="ECO:0000256" key="11">
    <source>
        <dbReference type="ARBA" id="ARBA00041766"/>
    </source>
</evidence>
<comment type="similarity">
    <text evidence="3">Belongs to the iron-sulfur dependent L-serine dehydratase family.</text>
</comment>
<comment type="caution">
    <text evidence="14">The sequence shown here is derived from an EMBL/GenBank/DDBJ whole genome shotgun (WGS) entry which is preliminary data.</text>
</comment>
<proteinExistence type="inferred from homology"/>
<evidence type="ECO:0000259" key="13">
    <source>
        <dbReference type="Pfam" id="PF03315"/>
    </source>
</evidence>
<evidence type="ECO:0000256" key="1">
    <source>
        <dbReference type="ARBA" id="ARBA00001966"/>
    </source>
</evidence>
<reference evidence="14" key="1">
    <citation type="journal article" date="2021" name="PeerJ">
        <title>Extensive microbial diversity within the chicken gut microbiome revealed by metagenomics and culture.</title>
        <authorList>
            <person name="Gilroy R."/>
            <person name="Ravi A."/>
            <person name="Getino M."/>
            <person name="Pursley I."/>
            <person name="Horton D.L."/>
            <person name="Alikhan N.F."/>
            <person name="Baker D."/>
            <person name="Gharbi K."/>
            <person name="Hall N."/>
            <person name="Watson M."/>
            <person name="Adriaenssens E.M."/>
            <person name="Foster-Nyarko E."/>
            <person name="Jarju S."/>
            <person name="Secka A."/>
            <person name="Antonio M."/>
            <person name="Oren A."/>
            <person name="Chaudhuri R.R."/>
            <person name="La Ragione R."/>
            <person name="Hildebrand F."/>
            <person name="Pallen M.J."/>
        </authorList>
    </citation>
    <scope>NUCLEOTIDE SEQUENCE</scope>
    <source>
        <strain evidence="14">ChiSxjej3B15-572</strain>
    </source>
</reference>
<comment type="pathway">
    <text evidence="2">Carbohydrate biosynthesis; gluconeogenesis.</text>
</comment>
<keyword evidence="7" id="KW-0479">Metal-binding</keyword>
<evidence type="ECO:0000313" key="15">
    <source>
        <dbReference type="Proteomes" id="UP000824231"/>
    </source>
</evidence>
<evidence type="ECO:0000256" key="7">
    <source>
        <dbReference type="ARBA" id="ARBA00022723"/>
    </source>
</evidence>